<dbReference type="EMBL" id="LCIY01000027">
    <property type="protein sequence ID" value="KKT66226.1"/>
    <property type="molecule type" value="Genomic_DNA"/>
</dbReference>
<proteinExistence type="predicted"/>
<comment type="caution">
    <text evidence="1">The sequence shown here is derived from an EMBL/GenBank/DDBJ whole genome shotgun (WGS) entry which is preliminary data.</text>
</comment>
<evidence type="ECO:0000313" key="1">
    <source>
        <dbReference type="EMBL" id="KKT66226.1"/>
    </source>
</evidence>
<dbReference type="AlphaFoldDB" id="A0A0G1J3N9"/>
<dbReference type="Proteomes" id="UP000034826">
    <property type="component" value="Unassembled WGS sequence"/>
</dbReference>
<reference evidence="1 2" key="1">
    <citation type="journal article" date="2015" name="Nature">
        <title>rRNA introns, odd ribosomes, and small enigmatic genomes across a large radiation of phyla.</title>
        <authorList>
            <person name="Brown C.T."/>
            <person name="Hug L.A."/>
            <person name="Thomas B.C."/>
            <person name="Sharon I."/>
            <person name="Castelle C.J."/>
            <person name="Singh A."/>
            <person name="Wilkins M.J."/>
            <person name="Williams K.H."/>
            <person name="Banfield J.F."/>
        </authorList>
    </citation>
    <scope>NUCLEOTIDE SEQUENCE [LARGE SCALE GENOMIC DNA]</scope>
</reference>
<name>A0A0G1J3N9_9BACT</name>
<gene>
    <name evidence="1" type="ORF">UW60_C0027G0012</name>
</gene>
<evidence type="ECO:0000313" key="2">
    <source>
        <dbReference type="Proteomes" id="UP000034826"/>
    </source>
</evidence>
<organism evidence="1 2">
    <name type="scientific">Candidatus Woesebacteria bacterium GW2011_GWA2_44_33</name>
    <dbReference type="NCBI Taxonomy" id="1618564"/>
    <lineage>
        <taxon>Bacteria</taxon>
        <taxon>Candidatus Woeseibacteriota</taxon>
    </lineage>
</organism>
<accession>A0A0G1J3N9</accession>
<sequence>MNEKEMYKFIPLLPQDGIKLRWYEILTLKVKVSIKKLLNLWKTKHTQQ</sequence>
<protein>
    <submittedName>
        <fullName evidence="1">Uncharacterized protein</fullName>
    </submittedName>
</protein>